<evidence type="ECO:0000256" key="2">
    <source>
        <dbReference type="SAM" id="Phobius"/>
    </source>
</evidence>
<gene>
    <name evidence="3" type="ORF">GCM10009613_59950</name>
</gene>
<organism evidence="3 4">
    <name type="scientific">Pseudonocardia kongjuensis</name>
    <dbReference type="NCBI Taxonomy" id="102227"/>
    <lineage>
        <taxon>Bacteria</taxon>
        <taxon>Bacillati</taxon>
        <taxon>Actinomycetota</taxon>
        <taxon>Actinomycetes</taxon>
        <taxon>Pseudonocardiales</taxon>
        <taxon>Pseudonocardiaceae</taxon>
        <taxon>Pseudonocardia</taxon>
    </lineage>
</organism>
<feature type="region of interest" description="Disordered" evidence="1">
    <location>
        <begin position="1"/>
        <end position="24"/>
    </location>
</feature>
<keyword evidence="2" id="KW-0472">Membrane</keyword>
<dbReference type="EMBL" id="BAAAJK010000053">
    <property type="protein sequence ID" value="GAA1401505.1"/>
    <property type="molecule type" value="Genomic_DNA"/>
</dbReference>
<keyword evidence="4" id="KW-1185">Reference proteome</keyword>
<protein>
    <submittedName>
        <fullName evidence="3">Uncharacterized protein</fullName>
    </submittedName>
</protein>
<evidence type="ECO:0000256" key="1">
    <source>
        <dbReference type="SAM" id="MobiDB-lite"/>
    </source>
</evidence>
<feature type="compositionally biased region" description="Low complexity" evidence="1">
    <location>
        <begin position="202"/>
        <end position="226"/>
    </location>
</feature>
<dbReference type="Pfam" id="PF17270">
    <property type="entry name" value="DUF5336"/>
    <property type="match status" value="1"/>
</dbReference>
<feature type="compositionally biased region" description="Low complexity" evidence="1">
    <location>
        <begin position="408"/>
        <end position="425"/>
    </location>
</feature>
<sequence>MTSHQPASPGAAPPARPAEAGDPGTLQGGPARLAVLGGGALALISLIAAFFDAGAGSLLPLTLVVGGGIAGTLSLLPGTGRTLVAGVALTGTGFLTMLFLFTASGSPVSAGAAGWISLAFALLAAAALLYGQLLLSGVLSAPAPRPARPSHVAEQPWATPGLPQPGYPGQPGPGQFQQPGYGQYGAVPGHYGVGQQAAPGYGQHAQHAQPPGQYPGPYGQPGYAGPQPGGHTPGAHPSGVPSGGAFSGIAYGERPVAASEPGGYGQAPGQQYPGQPGAGQPAAGQPGAGQQAAGQPGAGQPASPGVPAGHDASAGQQVPAQPAAPSSSGQPAPGLSPAAQPGSALPEQGQASSPAHPVPAQSPSPQSGAPRSVSQHSAGQSEWAPGPSGTAQPGTPADPPPSTRPYGGEDVPGAEPGAGAASSAGHRQPDPAGNAPDDEATRALRTDGGSSG</sequence>
<feature type="compositionally biased region" description="Low complexity" evidence="1">
    <location>
        <begin position="1"/>
        <end position="10"/>
    </location>
</feature>
<feature type="transmembrane region" description="Helical" evidence="2">
    <location>
        <begin position="33"/>
        <end position="51"/>
    </location>
</feature>
<dbReference type="Proteomes" id="UP001501414">
    <property type="component" value="Unassembled WGS sequence"/>
</dbReference>
<feature type="transmembrane region" description="Helical" evidence="2">
    <location>
        <begin position="57"/>
        <end position="76"/>
    </location>
</feature>
<dbReference type="RefSeq" id="WP_344029054.1">
    <property type="nucleotide sequence ID" value="NZ_BAAAJK010000053.1"/>
</dbReference>
<reference evidence="4" key="1">
    <citation type="journal article" date="2019" name="Int. J. Syst. Evol. Microbiol.">
        <title>The Global Catalogue of Microorganisms (GCM) 10K type strain sequencing project: providing services to taxonomists for standard genome sequencing and annotation.</title>
        <authorList>
            <consortium name="The Broad Institute Genomics Platform"/>
            <consortium name="The Broad Institute Genome Sequencing Center for Infectious Disease"/>
            <person name="Wu L."/>
            <person name="Ma J."/>
        </authorList>
    </citation>
    <scope>NUCLEOTIDE SEQUENCE [LARGE SCALE GENOMIC DNA]</scope>
    <source>
        <strain evidence="4">JCM 11896</strain>
    </source>
</reference>
<keyword evidence="2" id="KW-1133">Transmembrane helix</keyword>
<feature type="region of interest" description="Disordered" evidence="1">
    <location>
        <begin position="195"/>
        <end position="452"/>
    </location>
</feature>
<feature type="compositionally biased region" description="Low complexity" evidence="1">
    <location>
        <begin position="363"/>
        <end position="372"/>
    </location>
</feature>
<evidence type="ECO:0000313" key="4">
    <source>
        <dbReference type="Proteomes" id="UP001501414"/>
    </source>
</evidence>
<feature type="compositionally biased region" description="Low complexity" evidence="1">
    <location>
        <begin position="267"/>
        <end position="355"/>
    </location>
</feature>
<keyword evidence="2" id="KW-0812">Transmembrane</keyword>
<accession>A0ABP4J1K0</accession>
<proteinExistence type="predicted"/>
<feature type="region of interest" description="Disordered" evidence="1">
    <location>
        <begin position="145"/>
        <end position="181"/>
    </location>
</feature>
<comment type="caution">
    <text evidence="3">The sequence shown here is derived from an EMBL/GenBank/DDBJ whole genome shotgun (WGS) entry which is preliminary data.</text>
</comment>
<feature type="transmembrane region" description="Helical" evidence="2">
    <location>
        <begin position="115"/>
        <end position="139"/>
    </location>
</feature>
<dbReference type="InterPro" id="IPR035166">
    <property type="entry name" value="DUF5336"/>
</dbReference>
<feature type="transmembrane region" description="Helical" evidence="2">
    <location>
        <begin position="83"/>
        <end position="103"/>
    </location>
</feature>
<feature type="compositionally biased region" description="Pro residues" evidence="1">
    <location>
        <begin position="162"/>
        <end position="171"/>
    </location>
</feature>
<evidence type="ECO:0000313" key="3">
    <source>
        <dbReference type="EMBL" id="GAA1401505.1"/>
    </source>
</evidence>
<name>A0ABP4J1K0_9PSEU</name>